<keyword evidence="1" id="KW-0732">Signal</keyword>
<evidence type="ECO:0000256" key="1">
    <source>
        <dbReference type="SAM" id="SignalP"/>
    </source>
</evidence>
<dbReference type="AlphaFoldDB" id="L8GJ31"/>
<sequence>MPCPVLLICGSLLPLAVREPRRQAYRASSLLETAPTPSGIGLDTQEKPLPLEEPADVVLVAAAAGHGTHDVIVDV</sequence>
<keyword evidence="3" id="KW-1185">Reference proteome</keyword>
<feature type="signal peptide" evidence="1">
    <location>
        <begin position="1"/>
        <end position="18"/>
    </location>
</feature>
<dbReference type="EMBL" id="KB008103">
    <property type="protein sequence ID" value="ELR12859.1"/>
    <property type="molecule type" value="Genomic_DNA"/>
</dbReference>
<dbReference type="KEGG" id="acan:ACA1_094160"/>
<dbReference type="GeneID" id="14913316"/>
<proteinExistence type="predicted"/>
<evidence type="ECO:0000313" key="2">
    <source>
        <dbReference type="EMBL" id="ELR12859.1"/>
    </source>
</evidence>
<accession>L8GJ31</accession>
<organism evidence="2 3">
    <name type="scientific">Acanthamoeba castellanii (strain ATCC 30010 / Neff)</name>
    <dbReference type="NCBI Taxonomy" id="1257118"/>
    <lineage>
        <taxon>Eukaryota</taxon>
        <taxon>Amoebozoa</taxon>
        <taxon>Discosea</taxon>
        <taxon>Longamoebia</taxon>
        <taxon>Centramoebida</taxon>
        <taxon>Acanthamoebidae</taxon>
        <taxon>Acanthamoeba</taxon>
    </lineage>
</organism>
<reference evidence="2 3" key="1">
    <citation type="journal article" date="2013" name="Genome Biol.">
        <title>Genome of Acanthamoeba castellanii highlights extensive lateral gene transfer and early evolution of tyrosine kinase signaling.</title>
        <authorList>
            <person name="Clarke M."/>
            <person name="Lohan A.J."/>
            <person name="Liu B."/>
            <person name="Lagkouvardos I."/>
            <person name="Roy S."/>
            <person name="Zafar N."/>
            <person name="Bertelli C."/>
            <person name="Schilde C."/>
            <person name="Kianianmomeni A."/>
            <person name="Burglin T.R."/>
            <person name="Frech C."/>
            <person name="Turcotte B."/>
            <person name="Kopec K.O."/>
            <person name="Synnott J.M."/>
            <person name="Choo C."/>
            <person name="Paponov I."/>
            <person name="Finkler A."/>
            <person name="Soon Heng Tan C."/>
            <person name="Hutchins A.P."/>
            <person name="Weinmeier T."/>
            <person name="Rattei T."/>
            <person name="Chu J.S."/>
            <person name="Gimenez G."/>
            <person name="Irimia M."/>
            <person name="Rigden D.J."/>
            <person name="Fitzpatrick D.A."/>
            <person name="Lorenzo-Morales J."/>
            <person name="Bateman A."/>
            <person name="Chiu C.H."/>
            <person name="Tang P."/>
            <person name="Hegemann P."/>
            <person name="Fromm H."/>
            <person name="Raoult D."/>
            <person name="Greub G."/>
            <person name="Miranda-Saavedra D."/>
            <person name="Chen N."/>
            <person name="Nash P."/>
            <person name="Ginger M.L."/>
            <person name="Horn M."/>
            <person name="Schaap P."/>
            <person name="Caler L."/>
            <person name="Loftus B."/>
        </authorList>
    </citation>
    <scope>NUCLEOTIDE SEQUENCE [LARGE SCALE GENOMIC DNA]</scope>
    <source>
        <strain evidence="2 3">Neff</strain>
    </source>
</reference>
<protein>
    <submittedName>
        <fullName evidence="2">Uncharacterized protein</fullName>
    </submittedName>
</protein>
<name>L8GJ31_ACACF</name>
<dbReference type="VEuPathDB" id="AmoebaDB:ACA1_094160"/>
<gene>
    <name evidence="2" type="ORF">ACA1_094160</name>
</gene>
<dbReference type="Proteomes" id="UP000011083">
    <property type="component" value="Unassembled WGS sequence"/>
</dbReference>
<dbReference type="RefSeq" id="XP_004334872.1">
    <property type="nucleotide sequence ID" value="XM_004334824.1"/>
</dbReference>
<evidence type="ECO:0000313" key="3">
    <source>
        <dbReference type="Proteomes" id="UP000011083"/>
    </source>
</evidence>
<feature type="chain" id="PRO_5003989569" evidence="1">
    <location>
        <begin position="19"/>
        <end position="75"/>
    </location>
</feature>